<evidence type="ECO:0000313" key="2">
    <source>
        <dbReference type="EMBL" id="KAK2709990.1"/>
    </source>
</evidence>
<name>A0AA88HDG2_ARTSF</name>
<comment type="caution">
    <text evidence="2">The sequence shown here is derived from an EMBL/GenBank/DDBJ whole genome shotgun (WGS) entry which is preliminary data.</text>
</comment>
<feature type="compositionally biased region" description="Polar residues" evidence="1">
    <location>
        <begin position="512"/>
        <end position="522"/>
    </location>
</feature>
<evidence type="ECO:0000313" key="3">
    <source>
        <dbReference type="Proteomes" id="UP001187531"/>
    </source>
</evidence>
<dbReference type="EMBL" id="JAVRJZ010000017">
    <property type="protein sequence ID" value="KAK2709990.1"/>
    <property type="molecule type" value="Genomic_DNA"/>
</dbReference>
<organism evidence="2 3">
    <name type="scientific">Artemia franciscana</name>
    <name type="common">Brine shrimp</name>
    <name type="synonym">Artemia sanfranciscana</name>
    <dbReference type="NCBI Taxonomy" id="6661"/>
    <lineage>
        <taxon>Eukaryota</taxon>
        <taxon>Metazoa</taxon>
        <taxon>Ecdysozoa</taxon>
        <taxon>Arthropoda</taxon>
        <taxon>Crustacea</taxon>
        <taxon>Branchiopoda</taxon>
        <taxon>Anostraca</taxon>
        <taxon>Artemiidae</taxon>
        <taxon>Artemia</taxon>
    </lineage>
</organism>
<dbReference type="AlphaFoldDB" id="A0AA88HDG2"/>
<proteinExistence type="predicted"/>
<reference evidence="2" key="1">
    <citation type="submission" date="2023-07" db="EMBL/GenBank/DDBJ databases">
        <title>Chromosome-level genome assembly of Artemia franciscana.</title>
        <authorList>
            <person name="Jo E."/>
        </authorList>
    </citation>
    <scope>NUCLEOTIDE SEQUENCE</scope>
    <source>
        <tissue evidence="2">Whole body</tissue>
    </source>
</reference>
<sequence length="560" mass="64411">MDFNFMVIFAALFGSSWPKPAFKFIRIEDAYGRPYLLNENDGNWWVRNIHKAYPPYVENAEIELHSWLEQQVPRLNEELVPRSRGVAQIRDVTRSLLQENELSITNSDTTHREGLPFESFQALILEPQQRFNRARNDQMTTEVEREATVVDTQEETDSLELLELQDTEAEAEDTMEQQSLSAKENLENILVVDENDNEGTTNMPIMETDGQPLELVEEELRNMVQRDEDTDEVQSASQDEVQTTELLDVQDTEAEEKLENKVLFVDEKDDESTNMPDIENNIQPLEIVEEELRNMVQTDGDTNLFLNESSPSSSTISEDNVRPLIIMAVPIEEINNEETGLNDRQDFLPAHSEITNNSEPPISDQDIFEDYTIQERLPQTERGEGTPERINDIDYEASGDFSGDYQDTEVQSRNIQAFKREVRPDDRENMKFRKFSEIRNDPGDVVKIHENNETKISGVNDRKLNRVIKTIKGVVDTTAKLKEFNQQKDKDIINESRENEKATRREEEKQNQRTNTSDSAKLTTARDPLQSTSVPTMTDEKSASPVSATRILFSLHKDKA</sequence>
<keyword evidence="3" id="KW-1185">Reference proteome</keyword>
<protein>
    <submittedName>
        <fullName evidence="2">Uncharacterized protein</fullName>
    </submittedName>
</protein>
<feature type="region of interest" description="Disordered" evidence="1">
    <location>
        <begin position="489"/>
        <end position="560"/>
    </location>
</feature>
<accession>A0AA88HDG2</accession>
<dbReference type="Proteomes" id="UP001187531">
    <property type="component" value="Unassembled WGS sequence"/>
</dbReference>
<evidence type="ECO:0000256" key="1">
    <source>
        <dbReference type="SAM" id="MobiDB-lite"/>
    </source>
</evidence>
<feature type="compositionally biased region" description="Basic and acidic residues" evidence="1">
    <location>
        <begin position="489"/>
        <end position="511"/>
    </location>
</feature>
<gene>
    <name evidence="2" type="ORF">QYM36_013612</name>
</gene>